<comment type="caution">
    <text evidence="2">The sequence shown here is derived from an EMBL/GenBank/DDBJ whole genome shotgun (WGS) entry which is preliminary data.</text>
</comment>
<organism evidence="2 3">
    <name type="scientific">Tahibacter soli</name>
    <dbReference type="NCBI Taxonomy" id="2983605"/>
    <lineage>
        <taxon>Bacteria</taxon>
        <taxon>Pseudomonadati</taxon>
        <taxon>Pseudomonadota</taxon>
        <taxon>Gammaproteobacteria</taxon>
        <taxon>Lysobacterales</taxon>
        <taxon>Rhodanobacteraceae</taxon>
        <taxon>Tahibacter</taxon>
    </lineage>
</organism>
<dbReference type="RefSeq" id="WP_263542415.1">
    <property type="nucleotide sequence ID" value="NZ_JAOVZO020000018.1"/>
</dbReference>
<name>A0A9X4BIK7_9GAMM</name>
<evidence type="ECO:0000256" key="1">
    <source>
        <dbReference type="SAM" id="MobiDB-lite"/>
    </source>
</evidence>
<dbReference type="AlphaFoldDB" id="A0A9X4BIK7"/>
<feature type="compositionally biased region" description="Basic residues" evidence="1">
    <location>
        <begin position="157"/>
        <end position="167"/>
    </location>
</feature>
<accession>A0A9X4BIK7</accession>
<dbReference type="EMBL" id="JAOVZO020000018">
    <property type="protein sequence ID" value="MDC8013723.1"/>
    <property type="molecule type" value="Genomic_DNA"/>
</dbReference>
<gene>
    <name evidence="2" type="ORF">OD750_014370</name>
</gene>
<evidence type="ECO:0000313" key="3">
    <source>
        <dbReference type="Proteomes" id="UP001139971"/>
    </source>
</evidence>
<dbReference type="Proteomes" id="UP001139971">
    <property type="component" value="Unassembled WGS sequence"/>
</dbReference>
<keyword evidence="3" id="KW-1185">Reference proteome</keyword>
<feature type="region of interest" description="Disordered" evidence="1">
    <location>
        <begin position="136"/>
        <end position="167"/>
    </location>
</feature>
<reference evidence="2" key="1">
    <citation type="submission" date="2023-02" db="EMBL/GenBank/DDBJ databases">
        <title>Tahibacter soli sp. nov. isolated from soil.</title>
        <authorList>
            <person name="Baek J.H."/>
            <person name="Lee J.K."/>
            <person name="Choi D.G."/>
            <person name="Jeon C.O."/>
        </authorList>
    </citation>
    <scope>NUCLEOTIDE SEQUENCE</scope>
    <source>
        <strain evidence="2">BL</strain>
    </source>
</reference>
<evidence type="ECO:0000313" key="2">
    <source>
        <dbReference type="EMBL" id="MDC8013723.1"/>
    </source>
</evidence>
<sequence>MKAQDCRTGRANRTVVARAQVCRTVKFASVIRRAAIRIAALAFAAGHAAAQAPAVPTAPPLTLLAAAADARAAVFDVGGAQRKLVVGDALPGAPWTLSAVRDARVVLDAQRRLNGRRLQMQLSVGERVDPAALAKLEAAQQPQPTTEVTVRTEPRSGARKPAKPGKP</sequence>
<protein>
    <submittedName>
        <fullName evidence="2">Uncharacterized protein</fullName>
    </submittedName>
</protein>
<proteinExistence type="predicted"/>
<feature type="compositionally biased region" description="Polar residues" evidence="1">
    <location>
        <begin position="140"/>
        <end position="149"/>
    </location>
</feature>